<accession>A0ACC1HSI3</accession>
<dbReference type="EMBL" id="JAMZIH010000907">
    <property type="protein sequence ID" value="KAJ1678723.1"/>
    <property type="molecule type" value="Genomic_DNA"/>
</dbReference>
<comment type="caution">
    <text evidence="1">The sequence shown here is derived from an EMBL/GenBank/DDBJ whole genome shotgun (WGS) entry which is preliminary data.</text>
</comment>
<dbReference type="Proteomes" id="UP001145114">
    <property type="component" value="Unassembled WGS sequence"/>
</dbReference>
<evidence type="ECO:0000313" key="2">
    <source>
        <dbReference type="Proteomes" id="UP001145114"/>
    </source>
</evidence>
<name>A0ACC1HSI3_9FUNG</name>
<evidence type="ECO:0000313" key="1">
    <source>
        <dbReference type="EMBL" id="KAJ1678723.1"/>
    </source>
</evidence>
<reference evidence="1" key="1">
    <citation type="submission" date="2022-06" db="EMBL/GenBank/DDBJ databases">
        <title>Phylogenomic reconstructions and comparative analyses of Kickxellomycotina fungi.</title>
        <authorList>
            <person name="Reynolds N.K."/>
            <person name="Stajich J.E."/>
            <person name="Barry K."/>
            <person name="Grigoriev I.V."/>
            <person name="Crous P."/>
            <person name="Smith M.E."/>
        </authorList>
    </citation>
    <scope>NUCLEOTIDE SEQUENCE</scope>
    <source>
        <strain evidence="1">RSA 2271</strain>
    </source>
</reference>
<keyword evidence="2" id="KW-1185">Reference proteome</keyword>
<proteinExistence type="predicted"/>
<gene>
    <name evidence="1" type="primary">PLIM2a</name>
    <name evidence="1" type="ORF">EV182_003474</name>
</gene>
<sequence length="628" mass="69132">MDAKASINEEEGLETLRGGGGNVTTSDTGVQFPMTNLAPIPDFYSFARKAIDTTPLASRFAGRDHVRLMNDAIKASFTSIDDFLRHMRQQQALAAREDSKLSKIVEFNGDYDKKHTLEHQREHLTTPAGTQWMTDRVIDRELKTKVYERKYRIPSMLPPSSSSAAVADQKMGIVEVGVDEQADAATEPEQLRGGGGPRIAGDRSNGRGPVKSKLSQYEGNVGDSRPSTAQSIDRLKNEMKRINGWEHPLCPVCDKVVYIADKVTFECYAYHKTCFRCRKCKRRLMPVSAVRVRGHPYCEVHGAVLLRRRSNILHSAIGRRRQSGGGSSSTYGALGTKLETSAAAAESAGPSESGSSPFKEDHALPDTRQHRRRVSRYRRRSSGRVRTAARHPTRRESAGIDDVKRLANDGERPLQPDSDQRPTYASQALRDFMDATADLIQSEQSTTLGRAAEIENAGSMSGKKSGNGSSQTEGDETRHVVRPASHARSVTLVTSPSKSVFRSTGSGQESVYKPDIVNSLRQEASRMMAEEEERRHSANRSSSQEGYQTPRGSSIAENLTENKATPDQDGLTSISSQFDHFREDPTDKFSPMLARMRPGPFGQAPPGYFAASPFTVLDPKLGGNSQAR</sequence>
<organism evidence="1 2">
    <name type="scientific">Spiromyces aspiralis</name>
    <dbReference type="NCBI Taxonomy" id="68401"/>
    <lineage>
        <taxon>Eukaryota</taxon>
        <taxon>Fungi</taxon>
        <taxon>Fungi incertae sedis</taxon>
        <taxon>Zoopagomycota</taxon>
        <taxon>Kickxellomycotina</taxon>
        <taxon>Kickxellomycetes</taxon>
        <taxon>Kickxellales</taxon>
        <taxon>Kickxellaceae</taxon>
        <taxon>Spiromyces</taxon>
    </lineage>
</organism>
<protein>
    <submittedName>
        <fullName evidence="1">Pollen-specific protein</fullName>
    </submittedName>
</protein>